<feature type="domain" description="UvrD-like helicase C-terminal" evidence="12">
    <location>
        <begin position="518"/>
        <end position="710"/>
    </location>
</feature>
<dbReference type="PANTHER" id="PTHR11070">
    <property type="entry name" value="UVRD / RECB / PCRA DNA HELICASE FAMILY MEMBER"/>
    <property type="match status" value="1"/>
</dbReference>
<name>A0A9D2BEJ3_9FIRM</name>
<dbReference type="GO" id="GO:0016787">
    <property type="term" value="F:hydrolase activity"/>
    <property type="evidence" value="ECO:0007669"/>
    <property type="project" value="UniProtKB-UniRule"/>
</dbReference>
<keyword evidence="5" id="KW-0413">Isomerase</keyword>
<dbReference type="Proteomes" id="UP000886805">
    <property type="component" value="Unassembled WGS sequence"/>
</dbReference>
<evidence type="ECO:0000256" key="4">
    <source>
        <dbReference type="ARBA" id="ARBA00022840"/>
    </source>
</evidence>
<feature type="non-terminal residue" evidence="13">
    <location>
        <position position="710"/>
    </location>
</feature>
<reference evidence="13" key="2">
    <citation type="submission" date="2021-04" db="EMBL/GenBank/DDBJ databases">
        <authorList>
            <person name="Gilroy R."/>
        </authorList>
    </citation>
    <scope>NUCLEOTIDE SEQUENCE</scope>
    <source>
        <strain evidence="13">ChiSxjej3B15-1167</strain>
    </source>
</reference>
<dbReference type="GO" id="GO:0003677">
    <property type="term" value="F:DNA binding"/>
    <property type="evidence" value="ECO:0007669"/>
    <property type="project" value="InterPro"/>
</dbReference>
<comment type="catalytic activity">
    <reaction evidence="6">
        <text>Couples ATP hydrolysis with the unwinding of duplex DNA by translocating in the 3'-5' direction.</text>
        <dbReference type="EC" id="5.6.2.4"/>
    </reaction>
</comment>
<gene>
    <name evidence="13" type="ORF">H9849_06050</name>
</gene>
<evidence type="ECO:0000256" key="5">
    <source>
        <dbReference type="ARBA" id="ARBA00023235"/>
    </source>
</evidence>
<evidence type="ECO:0000256" key="3">
    <source>
        <dbReference type="ARBA" id="ARBA00022806"/>
    </source>
</evidence>
<feature type="binding site" evidence="9">
    <location>
        <begin position="22"/>
        <end position="29"/>
    </location>
    <ligand>
        <name>ATP</name>
        <dbReference type="ChEBI" id="CHEBI:30616"/>
    </ligand>
</feature>
<dbReference type="GO" id="GO:0043138">
    <property type="term" value="F:3'-5' DNA helicase activity"/>
    <property type="evidence" value="ECO:0007669"/>
    <property type="project" value="UniProtKB-EC"/>
</dbReference>
<keyword evidence="2 9" id="KW-0378">Hydrolase</keyword>
<dbReference type="GO" id="GO:0005829">
    <property type="term" value="C:cytosol"/>
    <property type="evidence" value="ECO:0007669"/>
    <property type="project" value="TreeGrafter"/>
</dbReference>
<dbReference type="InterPro" id="IPR027417">
    <property type="entry name" value="P-loop_NTPase"/>
</dbReference>
<dbReference type="PANTHER" id="PTHR11070:SF48">
    <property type="entry name" value="ATP-DEPENDENT HELICASE_NUCLEASE SUBUNIT A"/>
    <property type="match status" value="1"/>
</dbReference>
<evidence type="ECO:0000256" key="2">
    <source>
        <dbReference type="ARBA" id="ARBA00022801"/>
    </source>
</evidence>
<comment type="caution">
    <text evidence="13">The sequence shown here is derived from an EMBL/GenBank/DDBJ whole genome shotgun (WGS) entry which is preliminary data.</text>
</comment>
<evidence type="ECO:0000256" key="6">
    <source>
        <dbReference type="ARBA" id="ARBA00034617"/>
    </source>
</evidence>
<dbReference type="GO" id="GO:0033202">
    <property type="term" value="C:DNA helicase complex"/>
    <property type="evidence" value="ECO:0007669"/>
    <property type="project" value="TreeGrafter"/>
</dbReference>
<dbReference type="InterPro" id="IPR014017">
    <property type="entry name" value="DNA_helicase_UvrD-like_C"/>
</dbReference>
<dbReference type="Gene3D" id="3.40.50.300">
    <property type="entry name" value="P-loop containing nucleotide triphosphate hydrolases"/>
    <property type="match status" value="3"/>
</dbReference>
<proteinExistence type="predicted"/>
<protein>
    <recommendedName>
        <fullName evidence="7">DNA 3'-5' helicase</fullName>
        <ecNumber evidence="7">5.6.2.4</ecNumber>
    </recommendedName>
</protein>
<evidence type="ECO:0000313" key="13">
    <source>
        <dbReference type="EMBL" id="HIX72567.1"/>
    </source>
</evidence>
<feature type="region of interest" description="Disordered" evidence="10">
    <location>
        <begin position="458"/>
        <end position="477"/>
    </location>
</feature>
<accession>A0A9D2BEJ3</accession>
<keyword evidence="1 9" id="KW-0547">Nucleotide-binding</keyword>
<evidence type="ECO:0000256" key="9">
    <source>
        <dbReference type="PROSITE-ProRule" id="PRU00560"/>
    </source>
</evidence>
<keyword evidence="3 9" id="KW-0347">Helicase</keyword>
<comment type="catalytic activity">
    <reaction evidence="8">
        <text>ATP + H2O = ADP + phosphate + H(+)</text>
        <dbReference type="Rhea" id="RHEA:13065"/>
        <dbReference type="ChEBI" id="CHEBI:15377"/>
        <dbReference type="ChEBI" id="CHEBI:15378"/>
        <dbReference type="ChEBI" id="CHEBI:30616"/>
        <dbReference type="ChEBI" id="CHEBI:43474"/>
        <dbReference type="ChEBI" id="CHEBI:456216"/>
        <dbReference type="EC" id="5.6.2.4"/>
    </reaction>
</comment>
<evidence type="ECO:0000256" key="7">
    <source>
        <dbReference type="ARBA" id="ARBA00034808"/>
    </source>
</evidence>
<evidence type="ECO:0000313" key="14">
    <source>
        <dbReference type="Proteomes" id="UP000886805"/>
    </source>
</evidence>
<evidence type="ECO:0000256" key="10">
    <source>
        <dbReference type="SAM" id="MobiDB-lite"/>
    </source>
</evidence>
<reference evidence="13" key="1">
    <citation type="journal article" date="2021" name="PeerJ">
        <title>Extensive microbial diversity within the chicken gut microbiome revealed by metagenomics and culture.</title>
        <authorList>
            <person name="Gilroy R."/>
            <person name="Ravi A."/>
            <person name="Getino M."/>
            <person name="Pursley I."/>
            <person name="Horton D.L."/>
            <person name="Alikhan N.F."/>
            <person name="Baker D."/>
            <person name="Gharbi K."/>
            <person name="Hall N."/>
            <person name="Watson M."/>
            <person name="Adriaenssens E.M."/>
            <person name="Foster-Nyarko E."/>
            <person name="Jarju S."/>
            <person name="Secka A."/>
            <person name="Antonio M."/>
            <person name="Oren A."/>
            <person name="Chaudhuri R.R."/>
            <person name="La Ragione R."/>
            <person name="Hildebrand F."/>
            <person name="Pallen M.J."/>
        </authorList>
    </citation>
    <scope>NUCLEOTIDE SEQUENCE</scope>
    <source>
        <strain evidence="13">ChiSxjej3B15-1167</strain>
    </source>
</reference>
<evidence type="ECO:0000256" key="8">
    <source>
        <dbReference type="ARBA" id="ARBA00048988"/>
    </source>
</evidence>
<dbReference type="PROSITE" id="PS51217">
    <property type="entry name" value="UVRD_HELICASE_CTER"/>
    <property type="match status" value="1"/>
</dbReference>
<dbReference type="PROSITE" id="PS51198">
    <property type="entry name" value="UVRD_HELICASE_ATP_BIND"/>
    <property type="match status" value="1"/>
</dbReference>
<evidence type="ECO:0000259" key="12">
    <source>
        <dbReference type="PROSITE" id="PS51217"/>
    </source>
</evidence>
<dbReference type="AlphaFoldDB" id="A0A9D2BEJ3"/>
<dbReference type="EMBL" id="DXEQ01000176">
    <property type="protein sequence ID" value="HIX72567.1"/>
    <property type="molecule type" value="Genomic_DNA"/>
</dbReference>
<dbReference type="Pfam" id="PF13361">
    <property type="entry name" value="UvrD_C"/>
    <property type="match status" value="1"/>
</dbReference>
<evidence type="ECO:0000256" key="1">
    <source>
        <dbReference type="ARBA" id="ARBA00022741"/>
    </source>
</evidence>
<dbReference type="InterPro" id="IPR000212">
    <property type="entry name" value="DNA_helicase_UvrD/REP"/>
</dbReference>
<evidence type="ECO:0000259" key="11">
    <source>
        <dbReference type="PROSITE" id="PS51198"/>
    </source>
</evidence>
<sequence>MNFTKEQEQAVRLRDCDILVSAGAGAGKTRVLVSRMAEMILDEEHPLSVNDFLVMTFTNAAAEEMRERITAELDLRLEKEPQNRRLRRQVRLMKHADISTVHSFCNRLIRTHFNEAGIDPSFRIGEEGELFLLRQKAMEDVLEEAYESGRESFRRFVEAYAPGKNDRMIENLIEEMYRFSRGFPDRDQWLIAVREEERLLESPETVTKSRAFLTLSARVRGVLEALLAEVEAGLDLFCGAPESERFDALLTEDAEKIQALLEEEDFDALCEAFAGLKLANLPRANKKEKEWPYLEEAQALHKTVREELQQIRQDYFLYDLRELCRENRELSGCFEELITLSGRYEELYFQSKKDRNVYDFDDLEHIALSLLVESYGEDGQPTPSAVAKELSEKYKAVFVDEYQDTNLVQETILNTICREGNNNLFVVGDVKQSIYRFRQARPDLFLSRYDRYHKTEEAAAGGLPTESQENPAAGQPAGVRVELRDNFRSVPGVLGLCNLVFSRLMDRQFGGVDYTEDIALRPGKGGPMEQEKEESEMLLLIEDAEKDNLAMEVHSVEAETAMIARRIRGLLEEGYGYGDMVILLRSDAGRAEVMAEFLTAAGIPAVCESRTGYFQTREVQLVLNYLAIVDNVYQDIPMASVLLSSIGGLTEEELARLRVLTSAPTRQEYAFFDLIEIYLAEGKDEGLREKLDRFVEQLLYFRRKKKEMPL</sequence>
<dbReference type="EC" id="5.6.2.4" evidence="7"/>
<dbReference type="SUPFAM" id="SSF52540">
    <property type="entry name" value="P-loop containing nucleoside triphosphate hydrolases"/>
    <property type="match status" value="1"/>
</dbReference>
<dbReference type="Pfam" id="PF00580">
    <property type="entry name" value="UvrD-helicase"/>
    <property type="match status" value="1"/>
</dbReference>
<dbReference type="InterPro" id="IPR014016">
    <property type="entry name" value="UvrD-like_ATP-bd"/>
</dbReference>
<keyword evidence="4 9" id="KW-0067">ATP-binding</keyword>
<feature type="domain" description="UvrD-like helicase ATP-binding" evidence="11">
    <location>
        <begin position="1"/>
        <end position="490"/>
    </location>
</feature>
<dbReference type="GO" id="GO:0005524">
    <property type="term" value="F:ATP binding"/>
    <property type="evidence" value="ECO:0007669"/>
    <property type="project" value="UniProtKB-UniRule"/>
</dbReference>
<organism evidence="13 14">
    <name type="scientific">Candidatus Anaerobutyricum stercoripullorum</name>
    <dbReference type="NCBI Taxonomy" id="2838456"/>
    <lineage>
        <taxon>Bacteria</taxon>
        <taxon>Bacillati</taxon>
        <taxon>Bacillota</taxon>
        <taxon>Clostridia</taxon>
        <taxon>Lachnospirales</taxon>
        <taxon>Lachnospiraceae</taxon>
        <taxon>Anaerobutyricum</taxon>
    </lineage>
</organism>
<dbReference type="GO" id="GO:0000725">
    <property type="term" value="P:recombinational repair"/>
    <property type="evidence" value="ECO:0007669"/>
    <property type="project" value="TreeGrafter"/>
</dbReference>